<evidence type="ECO:0000313" key="3">
    <source>
        <dbReference type="Proteomes" id="UP001196413"/>
    </source>
</evidence>
<evidence type="ECO:0000256" key="1">
    <source>
        <dbReference type="SAM" id="MobiDB-lite"/>
    </source>
</evidence>
<organism evidence="2 3">
    <name type="scientific">Parelaphostrongylus tenuis</name>
    <name type="common">Meningeal worm</name>
    <dbReference type="NCBI Taxonomy" id="148309"/>
    <lineage>
        <taxon>Eukaryota</taxon>
        <taxon>Metazoa</taxon>
        <taxon>Ecdysozoa</taxon>
        <taxon>Nematoda</taxon>
        <taxon>Chromadorea</taxon>
        <taxon>Rhabditida</taxon>
        <taxon>Rhabditina</taxon>
        <taxon>Rhabditomorpha</taxon>
        <taxon>Strongyloidea</taxon>
        <taxon>Metastrongylidae</taxon>
        <taxon>Parelaphostrongylus</taxon>
    </lineage>
</organism>
<reference evidence="2" key="1">
    <citation type="submission" date="2021-06" db="EMBL/GenBank/DDBJ databases">
        <title>Parelaphostrongylus tenuis whole genome reference sequence.</title>
        <authorList>
            <person name="Garwood T.J."/>
            <person name="Larsen P.A."/>
            <person name="Fountain-Jones N.M."/>
            <person name="Garbe J.R."/>
            <person name="Macchietto M.G."/>
            <person name="Kania S.A."/>
            <person name="Gerhold R.W."/>
            <person name="Richards J.E."/>
            <person name="Wolf T.M."/>
        </authorList>
    </citation>
    <scope>NUCLEOTIDE SEQUENCE</scope>
    <source>
        <strain evidence="2">MNPRO001-30</strain>
        <tissue evidence="2">Meninges</tissue>
    </source>
</reference>
<sequence>MEEKDGRSLYLNGDGKEILALLKRNYSKQLNRSQPTLCSPERTEPNSIKE</sequence>
<feature type="compositionally biased region" description="Basic and acidic residues" evidence="1">
    <location>
        <begin position="41"/>
        <end position="50"/>
    </location>
</feature>
<dbReference type="EMBL" id="JAHQIW010007046">
    <property type="protein sequence ID" value="KAJ1371800.1"/>
    <property type="molecule type" value="Genomic_DNA"/>
</dbReference>
<keyword evidence="3" id="KW-1185">Reference proteome</keyword>
<accession>A0AAD5R8N6</accession>
<comment type="caution">
    <text evidence="2">The sequence shown here is derived from an EMBL/GenBank/DDBJ whole genome shotgun (WGS) entry which is preliminary data.</text>
</comment>
<name>A0AAD5R8N6_PARTN</name>
<proteinExistence type="predicted"/>
<protein>
    <submittedName>
        <fullName evidence="2">Uncharacterized protein</fullName>
    </submittedName>
</protein>
<dbReference type="Proteomes" id="UP001196413">
    <property type="component" value="Unassembled WGS sequence"/>
</dbReference>
<feature type="region of interest" description="Disordered" evidence="1">
    <location>
        <begin position="30"/>
        <end position="50"/>
    </location>
</feature>
<gene>
    <name evidence="2" type="ORF">KIN20_033811</name>
</gene>
<evidence type="ECO:0000313" key="2">
    <source>
        <dbReference type="EMBL" id="KAJ1371800.1"/>
    </source>
</evidence>
<dbReference type="AlphaFoldDB" id="A0AAD5R8N6"/>